<gene>
    <name evidence="2" type="ordered locus">Ftrac_2041</name>
</gene>
<evidence type="ECO:0000313" key="2">
    <source>
        <dbReference type="EMBL" id="ADR22026.1"/>
    </source>
</evidence>
<dbReference type="RefSeq" id="WP_013454169.1">
    <property type="nucleotide sequence ID" value="NC_014759.1"/>
</dbReference>
<dbReference type="Pfam" id="PF07332">
    <property type="entry name" value="Phage_holin_3_6"/>
    <property type="match status" value="1"/>
</dbReference>
<keyword evidence="1" id="KW-0472">Membrane</keyword>
<dbReference type="KEGG" id="mtt:Ftrac_2041"/>
<dbReference type="Proteomes" id="UP000008720">
    <property type="component" value="Chromosome"/>
</dbReference>
<protein>
    <recommendedName>
        <fullName evidence="4">Holin-X, holin superfamily III</fullName>
    </recommendedName>
</protein>
<evidence type="ECO:0000256" key="1">
    <source>
        <dbReference type="SAM" id="Phobius"/>
    </source>
</evidence>
<accession>E4TTX1</accession>
<keyword evidence="1" id="KW-1133">Transmembrane helix</keyword>
<evidence type="ECO:0000313" key="3">
    <source>
        <dbReference type="Proteomes" id="UP000008720"/>
    </source>
</evidence>
<dbReference type="AlphaFoldDB" id="E4TTX1"/>
<proteinExistence type="predicted"/>
<keyword evidence="1" id="KW-0812">Transmembrane</keyword>
<feature type="transmembrane region" description="Helical" evidence="1">
    <location>
        <begin position="76"/>
        <end position="98"/>
    </location>
</feature>
<organism evidence="2 3">
    <name type="scientific">Marivirga tractuosa (strain ATCC 23168 / DSM 4126 / NBRC 15989 / NCIMB 1408 / VKM B-1430 / H-43)</name>
    <name type="common">Microscilla tractuosa</name>
    <name type="synonym">Flexibacter tractuosus</name>
    <dbReference type="NCBI Taxonomy" id="643867"/>
    <lineage>
        <taxon>Bacteria</taxon>
        <taxon>Pseudomonadati</taxon>
        <taxon>Bacteroidota</taxon>
        <taxon>Cytophagia</taxon>
        <taxon>Cytophagales</taxon>
        <taxon>Marivirgaceae</taxon>
        <taxon>Marivirga</taxon>
    </lineage>
</organism>
<sequence length="119" mass="13474">MKKSKLLGLLGLDKIIESLQKLLEVRIAMIREEIEEKIAEKLAKLLPLLLVFASLTLLILFGSLTLAFYLTEIMASYVYGFGIVALIYLLLTVSFFILKDSKFLKKVFSDSISKPTKEE</sequence>
<dbReference type="InterPro" id="IPR009937">
    <property type="entry name" value="Phage_holin_3_6"/>
</dbReference>
<dbReference type="EMBL" id="CP002349">
    <property type="protein sequence ID" value="ADR22026.1"/>
    <property type="molecule type" value="Genomic_DNA"/>
</dbReference>
<evidence type="ECO:0008006" key="4">
    <source>
        <dbReference type="Google" id="ProtNLM"/>
    </source>
</evidence>
<feature type="transmembrane region" description="Helical" evidence="1">
    <location>
        <begin position="45"/>
        <end position="70"/>
    </location>
</feature>
<dbReference type="HOGENOM" id="CLU_2058577_0_0_10"/>
<reference evidence="2 3" key="1">
    <citation type="journal article" date="2011" name="Stand. Genomic Sci.">
        <title>Complete genome sequence of Marivirga tractuosa type strain (H-43).</title>
        <authorList>
            <person name="Pagani I."/>
            <person name="Chertkov O."/>
            <person name="Lapidus A."/>
            <person name="Lucas S."/>
            <person name="Del Rio T.G."/>
            <person name="Tice H."/>
            <person name="Copeland A."/>
            <person name="Cheng J.F."/>
            <person name="Nolan M."/>
            <person name="Saunders E."/>
            <person name="Pitluck S."/>
            <person name="Held B."/>
            <person name="Goodwin L."/>
            <person name="Liolios K."/>
            <person name="Ovchinikova G."/>
            <person name="Ivanova N."/>
            <person name="Mavromatis K."/>
            <person name="Pati A."/>
            <person name="Chen A."/>
            <person name="Palaniappan K."/>
            <person name="Land M."/>
            <person name="Hauser L."/>
            <person name="Jeffries C.D."/>
            <person name="Detter J.C."/>
            <person name="Han C."/>
            <person name="Tapia R."/>
            <person name="Ngatchou-Djao O.D."/>
            <person name="Rohde M."/>
            <person name="Goker M."/>
            <person name="Spring S."/>
            <person name="Sikorski J."/>
            <person name="Woyke T."/>
            <person name="Bristow J."/>
            <person name="Eisen J.A."/>
            <person name="Markowitz V."/>
            <person name="Hugenholtz P."/>
            <person name="Klenk H.P."/>
            <person name="Kyrpides N.C."/>
        </authorList>
    </citation>
    <scope>NUCLEOTIDE SEQUENCE [LARGE SCALE GENOMIC DNA]</scope>
    <source>
        <strain evidence="3">ATCC 23168 / DSM 4126 / NBRC 15989 / NCIMB 1408 / VKM B-1430 / H-43</strain>
    </source>
</reference>
<keyword evidence="3" id="KW-1185">Reference proteome</keyword>
<dbReference type="STRING" id="643867.Ftrac_2041"/>
<name>E4TTX1_MARTH</name>